<feature type="domain" description="SCP" evidence="3">
    <location>
        <begin position="50"/>
        <end position="167"/>
    </location>
</feature>
<name>G4YQP3_PHYSP</name>
<reference evidence="4 5" key="1">
    <citation type="journal article" date="2006" name="Science">
        <title>Phytophthora genome sequences uncover evolutionary origins and mechanisms of pathogenesis.</title>
        <authorList>
            <person name="Tyler B.M."/>
            <person name="Tripathy S."/>
            <person name="Zhang X."/>
            <person name="Dehal P."/>
            <person name="Jiang R.H."/>
            <person name="Aerts A."/>
            <person name="Arredondo F.D."/>
            <person name="Baxter L."/>
            <person name="Bensasson D."/>
            <person name="Beynon J.L."/>
            <person name="Chapman J."/>
            <person name="Damasceno C.M."/>
            <person name="Dorrance A.E."/>
            <person name="Dou D."/>
            <person name="Dickerman A.W."/>
            <person name="Dubchak I.L."/>
            <person name="Garbelotto M."/>
            <person name="Gijzen M."/>
            <person name="Gordon S.G."/>
            <person name="Govers F."/>
            <person name="Grunwald N.J."/>
            <person name="Huang W."/>
            <person name="Ivors K.L."/>
            <person name="Jones R.W."/>
            <person name="Kamoun S."/>
            <person name="Krampis K."/>
            <person name="Lamour K.H."/>
            <person name="Lee M.K."/>
            <person name="McDonald W.H."/>
            <person name="Medina M."/>
            <person name="Meijer H.J."/>
            <person name="Nordberg E.K."/>
            <person name="Maclean D.J."/>
            <person name="Ospina-Giraldo M.D."/>
            <person name="Morris P.F."/>
            <person name="Phuntumart V."/>
            <person name="Putnam N.H."/>
            <person name="Rash S."/>
            <person name="Rose J.K."/>
            <person name="Sakihama Y."/>
            <person name="Salamov A.A."/>
            <person name="Savidor A."/>
            <person name="Scheuring C.F."/>
            <person name="Smith B.M."/>
            <person name="Sobral B.W."/>
            <person name="Terry A."/>
            <person name="Torto-Alalibo T.A."/>
            <person name="Win J."/>
            <person name="Xu Z."/>
            <person name="Zhang H."/>
            <person name="Grigoriev I.V."/>
            <person name="Rokhsar D.S."/>
            <person name="Boore J.L."/>
        </authorList>
    </citation>
    <scope>NUCLEOTIDE SEQUENCE [LARGE SCALE GENOMIC DNA]</scope>
    <source>
        <strain evidence="4 5">P6497</strain>
    </source>
</reference>
<dbReference type="EMBL" id="JH159151">
    <property type="protein sequence ID" value="EGZ30307.1"/>
    <property type="molecule type" value="Genomic_DNA"/>
</dbReference>
<feature type="signal peptide" evidence="2">
    <location>
        <begin position="1"/>
        <end position="25"/>
    </location>
</feature>
<dbReference type="RefSeq" id="XP_009517582.1">
    <property type="nucleotide sequence ID" value="XM_009519287.1"/>
</dbReference>
<evidence type="ECO:0000256" key="2">
    <source>
        <dbReference type="SAM" id="SignalP"/>
    </source>
</evidence>
<dbReference type="KEGG" id="psoj:PHYSODRAFT_344216"/>
<dbReference type="InterPro" id="IPR035940">
    <property type="entry name" value="CAP_sf"/>
</dbReference>
<proteinExistence type="predicted"/>
<dbReference type="SMR" id="G4YQP3"/>
<keyword evidence="5" id="KW-1185">Reference proteome</keyword>
<gene>
    <name evidence="4" type="ORF">PHYSODRAFT_344216</name>
</gene>
<protein>
    <recommendedName>
        <fullName evidence="3">SCP domain-containing protein</fullName>
    </recommendedName>
</protein>
<dbReference type="SUPFAM" id="SSF55797">
    <property type="entry name" value="PR-1-like"/>
    <property type="match status" value="1"/>
</dbReference>
<evidence type="ECO:0000313" key="5">
    <source>
        <dbReference type="Proteomes" id="UP000002640"/>
    </source>
</evidence>
<feature type="region of interest" description="Disordered" evidence="1">
    <location>
        <begin position="170"/>
        <end position="265"/>
    </location>
</feature>
<dbReference type="Gene3D" id="3.40.33.10">
    <property type="entry name" value="CAP"/>
    <property type="match status" value="1"/>
</dbReference>
<dbReference type="InParanoid" id="G4YQP3"/>
<dbReference type="PANTHER" id="PTHR31157:SF1">
    <property type="entry name" value="SCP DOMAIN-CONTAINING PROTEIN"/>
    <property type="match status" value="1"/>
</dbReference>
<dbReference type="CDD" id="cd05379">
    <property type="entry name" value="CAP_bacterial"/>
    <property type="match status" value="1"/>
</dbReference>
<dbReference type="Proteomes" id="UP000002640">
    <property type="component" value="Unassembled WGS sequence"/>
</dbReference>
<accession>G4YQP3</accession>
<dbReference type="Pfam" id="PF00188">
    <property type="entry name" value="CAP"/>
    <property type="match status" value="1"/>
</dbReference>
<dbReference type="STRING" id="1094619.G4YQP3"/>
<dbReference type="OMA" id="SLCMNSK"/>
<dbReference type="PANTHER" id="PTHR31157">
    <property type="entry name" value="SCP DOMAIN-CONTAINING PROTEIN"/>
    <property type="match status" value="1"/>
</dbReference>
<keyword evidence="2" id="KW-0732">Signal</keyword>
<dbReference type="InterPro" id="IPR014044">
    <property type="entry name" value="CAP_dom"/>
</dbReference>
<evidence type="ECO:0000256" key="1">
    <source>
        <dbReference type="SAM" id="MobiDB-lite"/>
    </source>
</evidence>
<feature type="compositionally biased region" description="Low complexity" evidence="1">
    <location>
        <begin position="176"/>
        <end position="258"/>
    </location>
</feature>
<dbReference type="GeneID" id="20648614"/>
<organism evidence="4 5">
    <name type="scientific">Phytophthora sojae (strain P6497)</name>
    <name type="common">Soybean stem and root rot agent</name>
    <name type="synonym">Phytophthora megasperma f. sp. glycines</name>
    <dbReference type="NCBI Taxonomy" id="1094619"/>
    <lineage>
        <taxon>Eukaryota</taxon>
        <taxon>Sar</taxon>
        <taxon>Stramenopiles</taxon>
        <taxon>Oomycota</taxon>
        <taxon>Peronosporomycetes</taxon>
        <taxon>Peronosporales</taxon>
        <taxon>Peronosporaceae</taxon>
        <taxon>Phytophthora</taxon>
    </lineage>
</organism>
<feature type="chain" id="PRO_5003471763" description="SCP domain-containing protein" evidence="2">
    <location>
        <begin position="26"/>
        <end position="265"/>
    </location>
</feature>
<dbReference type="AlphaFoldDB" id="G4YQP3"/>
<sequence length="265" mass="27744">MAASLRSSIGLLLVVAGIFSSAADAAGNLRHTSRSLQTYTQTDGYQTKMLELVNEQRAANGLSSLCMNSKLAASALRHSEDMAAKDYMAHNGSDGSTMEERITEAGFIWTAVGENVAAGQETVSDVMTAWMNSPEHKANILGDYKMFGTAYAYSADTTYQHYWTQDFGTGDDESCESSSSSGSTAASSTASSDSTDQTQQQDSTQQDEVAGEASTESTTTSPIIQETSTPVTTAPSSTTATPIATTATPVATTAAPSTGCKARRV</sequence>
<evidence type="ECO:0000313" key="4">
    <source>
        <dbReference type="EMBL" id="EGZ30307.1"/>
    </source>
</evidence>
<evidence type="ECO:0000259" key="3">
    <source>
        <dbReference type="Pfam" id="PF00188"/>
    </source>
</evidence>